<reference evidence="5 6" key="1">
    <citation type="journal article" date="2022" name="Gigascience">
        <title>A chromosome-level genome assembly and annotation of the desert horned lizard, Phrynosoma platyrhinos, provides insight into chromosomal rearrangements among reptiles.</title>
        <authorList>
            <person name="Koochekian N."/>
            <person name="Ascanio A."/>
            <person name="Farleigh K."/>
            <person name="Card D.C."/>
            <person name="Schield D.R."/>
            <person name="Castoe T.A."/>
            <person name="Jezkova T."/>
        </authorList>
    </citation>
    <scope>NUCLEOTIDE SEQUENCE [LARGE SCALE GENOMIC DNA]</scope>
    <source>
        <strain evidence="5">NK-2021</strain>
    </source>
</reference>
<name>A0ABQ7TBD6_PHRPL</name>
<dbReference type="InterPro" id="IPR045463">
    <property type="entry name" value="XV/XVIII_trimerization_dom"/>
</dbReference>
<dbReference type="InterPro" id="IPR016187">
    <property type="entry name" value="CTDL_fold"/>
</dbReference>
<dbReference type="InterPro" id="IPR016186">
    <property type="entry name" value="C-type_lectin-like/link_sf"/>
</dbReference>
<dbReference type="InterPro" id="IPR010515">
    <property type="entry name" value="Collagenase_NC10/endostatin"/>
</dbReference>
<evidence type="ECO:0000313" key="6">
    <source>
        <dbReference type="Proteomes" id="UP000826234"/>
    </source>
</evidence>
<evidence type="ECO:0000313" key="5">
    <source>
        <dbReference type="EMBL" id="KAH0626857.1"/>
    </source>
</evidence>
<dbReference type="Gene3D" id="3.40.1620.70">
    <property type="match status" value="1"/>
</dbReference>
<dbReference type="SUPFAM" id="SSF56436">
    <property type="entry name" value="C-type lectin-like"/>
    <property type="match status" value="1"/>
</dbReference>
<dbReference type="Gene3D" id="3.10.100.10">
    <property type="entry name" value="Mannose-Binding Protein A, subunit A"/>
    <property type="match status" value="1"/>
</dbReference>
<feature type="domain" description="Collagenase NC10/endostatin" evidence="3">
    <location>
        <begin position="120"/>
        <end position="286"/>
    </location>
</feature>
<evidence type="ECO:0000259" key="3">
    <source>
        <dbReference type="Pfam" id="PF06482"/>
    </source>
</evidence>
<keyword evidence="2" id="KW-0964">Secreted</keyword>
<evidence type="ECO:0000256" key="1">
    <source>
        <dbReference type="ARBA" id="ARBA00004613"/>
    </source>
</evidence>
<dbReference type="Pfam" id="PF06482">
    <property type="entry name" value="Endostatin"/>
    <property type="match status" value="1"/>
</dbReference>
<keyword evidence="6" id="KW-1185">Reference proteome</keyword>
<comment type="subcellular location">
    <subcellularLocation>
        <location evidence="1">Secreted</location>
    </subcellularLocation>
</comment>
<feature type="domain" description="Collagen type XV/XVIII trimerization" evidence="4">
    <location>
        <begin position="34"/>
        <end position="77"/>
    </location>
</feature>
<gene>
    <name evidence="5" type="ORF">JD844_002114</name>
</gene>
<evidence type="ECO:0000256" key="2">
    <source>
        <dbReference type="ARBA" id="ARBA00022525"/>
    </source>
</evidence>
<sequence>MLILSCFCCTDDAELPLRDSSFVNQYGVKRTSWIFKSKELMFKSASSIPEGSLVYVSEGSEAFFRTPKGWSKLLLEDSETYLVGDDPSVSTERNQAPSDESQAAIQSVPTKISHRIPSIRLVALNTPLTGDMNGIAGIDLQCYRQSQEAKLHGTFRAFLSSSTQSLASIVKRTDRGLPMVNLKGQLLAKSWNSLFSKDGTSNFNTMKFPIYTFSGQNVMMNSTWKYKAAWHGIKRGLSPNQDCQDWRTASSLSEGFASPPAAGKFLTEDRHSCSDPLIVLCVENTF</sequence>
<protein>
    <submittedName>
        <fullName evidence="5">Uncharacterized protein</fullName>
    </submittedName>
</protein>
<dbReference type="EMBL" id="JAIPUX010000521">
    <property type="protein sequence ID" value="KAH0626857.1"/>
    <property type="molecule type" value="Genomic_DNA"/>
</dbReference>
<evidence type="ECO:0000259" key="4">
    <source>
        <dbReference type="Pfam" id="PF20010"/>
    </source>
</evidence>
<accession>A0ABQ7TBD6</accession>
<comment type="caution">
    <text evidence="5">The sequence shown here is derived from an EMBL/GenBank/DDBJ whole genome shotgun (WGS) entry which is preliminary data.</text>
</comment>
<organism evidence="5 6">
    <name type="scientific">Phrynosoma platyrhinos</name>
    <name type="common">Desert horned lizard</name>
    <dbReference type="NCBI Taxonomy" id="52577"/>
    <lineage>
        <taxon>Eukaryota</taxon>
        <taxon>Metazoa</taxon>
        <taxon>Chordata</taxon>
        <taxon>Craniata</taxon>
        <taxon>Vertebrata</taxon>
        <taxon>Euteleostomi</taxon>
        <taxon>Lepidosauria</taxon>
        <taxon>Squamata</taxon>
        <taxon>Bifurcata</taxon>
        <taxon>Unidentata</taxon>
        <taxon>Episquamata</taxon>
        <taxon>Toxicofera</taxon>
        <taxon>Iguania</taxon>
        <taxon>Phrynosomatidae</taxon>
        <taxon>Phrynosomatinae</taxon>
        <taxon>Phrynosoma</taxon>
    </lineage>
</organism>
<dbReference type="Pfam" id="PF20010">
    <property type="entry name" value="Collagen_trimer"/>
    <property type="match status" value="1"/>
</dbReference>
<proteinExistence type="predicted"/>
<dbReference type="Proteomes" id="UP000826234">
    <property type="component" value="Unassembled WGS sequence"/>
</dbReference>